<dbReference type="Proteomes" id="UP000703661">
    <property type="component" value="Unassembled WGS sequence"/>
</dbReference>
<feature type="non-terminal residue" evidence="1">
    <location>
        <position position="1"/>
    </location>
</feature>
<feature type="non-terminal residue" evidence="1">
    <location>
        <position position="144"/>
    </location>
</feature>
<dbReference type="AlphaFoldDB" id="A0A9P6MD66"/>
<protein>
    <submittedName>
        <fullName evidence="1">Uncharacterized protein</fullName>
    </submittedName>
</protein>
<name>A0A9P6MD66_9FUNG</name>
<organism evidence="1 2">
    <name type="scientific">Entomortierella chlamydospora</name>
    <dbReference type="NCBI Taxonomy" id="101097"/>
    <lineage>
        <taxon>Eukaryota</taxon>
        <taxon>Fungi</taxon>
        <taxon>Fungi incertae sedis</taxon>
        <taxon>Mucoromycota</taxon>
        <taxon>Mortierellomycotina</taxon>
        <taxon>Mortierellomycetes</taxon>
        <taxon>Mortierellales</taxon>
        <taxon>Mortierellaceae</taxon>
        <taxon>Entomortierella</taxon>
    </lineage>
</organism>
<reference evidence="1" key="1">
    <citation type="journal article" date="2020" name="Fungal Divers.">
        <title>Resolving the Mortierellaceae phylogeny through synthesis of multi-gene phylogenetics and phylogenomics.</title>
        <authorList>
            <person name="Vandepol N."/>
            <person name="Liber J."/>
            <person name="Desiro A."/>
            <person name="Na H."/>
            <person name="Kennedy M."/>
            <person name="Barry K."/>
            <person name="Grigoriev I.V."/>
            <person name="Miller A.N."/>
            <person name="O'Donnell K."/>
            <person name="Stajich J.E."/>
            <person name="Bonito G."/>
        </authorList>
    </citation>
    <scope>NUCLEOTIDE SEQUENCE</scope>
    <source>
        <strain evidence="1">NRRL 2769</strain>
    </source>
</reference>
<accession>A0A9P6MD66</accession>
<sequence length="144" mass="16472">SRHCPHNTSGWVIQILTRCPGLQKLEAKIVTAESLIRAKPWACGGLEEIRVFIDMRFFDGGAFRKFTSHELGICRSVFRRIAEFKRLRVLDMLSTFKQAAAERFTPLTSPRHSWNFLVPLPLRLKAGLGVLENLTMLEEVSFWG</sequence>
<evidence type="ECO:0000313" key="1">
    <source>
        <dbReference type="EMBL" id="KAF9993382.1"/>
    </source>
</evidence>
<comment type="caution">
    <text evidence="1">The sequence shown here is derived from an EMBL/GenBank/DDBJ whole genome shotgun (WGS) entry which is preliminary data.</text>
</comment>
<evidence type="ECO:0000313" key="2">
    <source>
        <dbReference type="Proteomes" id="UP000703661"/>
    </source>
</evidence>
<dbReference type="EMBL" id="JAAAID010004350">
    <property type="protein sequence ID" value="KAF9993382.1"/>
    <property type="molecule type" value="Genomic_DNA"/>
</dbReference>
<gene>
    <name evidence="1" type="ORF">BGZ80_008166</name>
</gene>
<proteinExistence type="predicted"/>
<keyword evidence="2" id="KW-1185">Reference proteome</keyword>